<sequence>MPKKSGEPFFFLYSLREKKNFNKMGKASTPGIKERREKNNRLHGKAASQRKQPCKRGKVHDFNYDGFCRYCRKPQCACGERHDFNYDGFCKYCRMPQCECGERHDFNYEGICRYCRKPQCACGEKHNYGYDDRCRYCGKKKPKSKR</sequence>
<accession>A0ABR2JYJ0</accession>
<proteinExistence type="predicted"/>
<evidence type="ECO:0000313" key="1">
    <source>
        <dbReference type="EMBL" id="KAK8883782.1"/>
    </source>
</evidence>
<organism evidence="1 2">
    <name type="scientific">Tritrichomonas musculus</name>
    <dbReference type="NCBI Taxonomy" id="1915356"/>
    <lineage>
        <taxon>Eukaryota</taxon>
        <taxon>Metamonada</taxon>
        <taxon>Parabasalia</taxon>
        <taxon>Tritrichomonadida</taxon>
        <taxon>Tritrichomonadidae</taxon>
        <taxon>Tritrichomonas</taxon>
    </lineage>
</organism>
<keyword evidence="2" id="KW-1185">Reference proteome</keyword>
<evidence type="ECO:0000313" key="2">
    <source>
        <dbReference type="Proteomes" id="UP001470230"/>
    </source>
</evidence>
<protein>
    <submittedName>
        <fullName evidence="1">Uncharacterized protein</fullName>
    </submittedName>
</protein>
<gene>
    <name evidence="1" type="ORF">M9Y10_042881</name>
</gene>
<comment type="caution">
    <text evidence="1">The sequence shown here is derived from an EMBL/GenBank/DDBJ whole genome shotgun (WGS) entry which is preliminary data.</text>
</comment>
<reference evidence="1 2" key="1">
    <citation type="submission" date="2024-04" db="EMBL/GenBank/DDBJ databases">
        <title>Tritrichomonas musculus Genome.</title>
        <authorList>
            <person name="Alves-Ferreira E."/>
            <person name="Grigg M."/>
            <person name="Lorenzi H."/>
            <person name="Galac M."/>
        </authorList>
    </citation>
    <scope>NUCLEOTIDE SEQUENCE [LARGE SCALE GENOMIC DNA]</scope>
    <source>
        <strain evidence="1 2">EAF2021</strain>
    </source>
</reference>
<dbReference type="EMBL" id="JAPFFF010000008">
    <property type="protein sequence ID" value="KAK8883782.1"/>
    <property type="molecule type" value="Genomic_DNA"/>
</dbReference>
<name>A0ABR2JYJ0_9EUKA</name>
<dbReference type="Proteomes" id="UP001470230">
    <property type="component" value="Unassembled WGS sequence"/>
</dbReference>